<name>A0ACD5Z8Q0_AVESA</name>
<evidence type="ECO:0000313" key="1">
    <source>
        <dbReference type="EnsemblPlants" id="AVESA.00010b.r2.6CG1115140.1.CDS"/>
    </source>
</evidence>
<dbReference type="EnsemblPlants" id="AVESA.00010b.r2.6CG1115140.1">
    <property type="protein sequence ID" value="AVESA.00010b.r2.6CG1115140.1.CDS"/>
    <property type="gene ID" value="AVESA.00010b.r2.6CG1115140"/>
</dbReference>
<reference evidence="1" key="1">
    <citation type="submission" date="2021-05" db="EMBL/GenBank/DDBJ databases">
        <authorList>
            <person name="Scholz U."/>
            <person name="Mascher M."/>
            <person name="Fiebig A."/>
        </authorList>
    </citation>
    <scope>NUCLEOTIDE SEQUENCE [LARGE SCALE GENOMIC DNA]</scope>
</reference>
<accession>A0ACD5Z8Q0</accession>
<keyword evidence="2" id="KW-1185">Reference proteome</keyword>
<evidence type="ECO:0000313" key="2">
    <source>
        <dbReference type="Proteomes" id="UP001732700"/>
    </source>
</evidence>
<protein>
    <submittedName>
        <fullName evidence="1">Uncharacterized protein</fullName>
    </submittedName>
</protein>
<proteinExistence type="predicted"/>
<dbReference type="Proteomes" id="UP001732700">
    <property type="component" value="Chromosome 6C"/>
</dbReference>
<organism evidence="1 2">
    <name type="scientific">Avena sativa</name>
    <name type="common">Oat</name>
    <dbReference type="NCBI Taxonomy" id="4498"/>
    <lineage>
        <taxon>Eukaryota</taxon>
        <taxon>Viridiplantae</taxon>
        <taxon>Streptophyta</taxon>
        <taxon>Embryophyta</taxon>
        <taxon>Tracheophyta</taxon>
        <taxon>Spermatophyta</taxon>
        <taxon>Magnoliopsida</taxon>
        <taxon>Liliopsida</taxon>
        <taxon>Poales</taxon>
        <taxon>Poaceae</taxon>
        <taxon>BOP clade</taxon>
        <taxon>Pooideae</taxon>
        <taxon>Poodae</taxon>
        <taxon>Poeae</taxon>
        <taxon>Poeae Chloroplast Group 1 (Aveneae type)</taxon>
        <taxon>Aveninae</taxon>
        <taxon>Avena</taxon>
    </lineage>
</organism>
<reference evidence="1" key="2">
    <citation type="submission" date="2025-09" db="UniProtKB">
        <authorList>
            <consortium name="EnsemblPlants"/>
        </authorList>
    </citation>
    <scope>IDENTIFICATION</scope>
</reference>
<sequence>MSSLTTISSRMEESPELEELVDTRLSLSLLIGAAGTSKQALLPASPPPETEASGAAGRKRNYGPKSGRDVTTATTRQHGKKARRVHGGSDDVGDVAQGGARKKLLLTSEQTALMEKSFRAHNVLSHVEKNDLARQLGLKPRQVEVWFQNRRARTKLKQTELDCELLRRWCERLSHDNDRLRRELAEASSSSSSAFLPRLTAATTVRAACPSCNKLAGSRAPA</sequence>